<gene>
    <name evidence="2" type="ORF">FA047_20030</name>
</gene>
<name>A0A4V5NY98_9SPHI</name>
<dbReference type="InterPro" id="IPR013783">
    <property type="entry name" value="Ig-like_fold"/>
</dbReference>
<dbReference type="EMBL" id="SWBQ01000009">
    <property type="protein sequence ID" value="TKC02844.1"/>
    <property type="molecule type" value="Genomic_DNA"/>
</dbReference>
<proteinExistence type="predicted"/>
<dbReference type="RefSeq" id="WP_136837877.1">
    <property type="nucleotide sequence ID" value="NZ_SWBQ01000009.1"/>
</dbReference>
<feature type="signal peptide" evidence="1">
    <location>
        <begin position="1"/>
        <end position="19"/>
    </location>
</feature>
<organism evidence="2 3">
    <name type="scientific">Pedobacter frigoris</name>
    <dbReference type="NCBI Taxonomy" id="2571272"/>
    <lineage>
        <taxon>Bacteria</taxon>
        <taxon>Pseudomonadati</taxon>
        <taxon>Bacteroidota</taxon>
        <taxon>Sphingobacteriia</taxon>
        <taxon>Sphingobacteriales</taxon>
        <taxon>Sphingobacteriaceae</taxon>
        <taxon>Pedobacter</taxon>
    </lineage>
</organism>
<dbReference type="Gene3D" id="2.60.40.10">
    <property type="entry name" value="Immunoglobulins"/>
    <property type="match status" value="2"/>
</dbReference>
<protein>
    <recommendedName>
        <fullName evidence="4">Fibronectin type III domain-containing protein</fullName>
    </recommendedName>
</protein>
<keyword evidence="3" id="KW-1185">Reference proteome</keyword>
<sequence>MRSIIITLLILVVAMNGFAQKDASVAFSGYKGNYIYNLFKPASPEHPDGDVVGFRLDRKAVTERDWQTLQKFNTPQSYVELLNNVSKAIPKVYEYNPATAYSVESIWPIFKKTFSYDSLSVYLTQQHMAAAFNILLIDSGINRNVAYQYRVIQIKRDNTEGLKYTTVAVNGSEAVNAAKPKIKSRLTRGGNFNITFKAKATQPITEALLIRRGEGMKSEFKRIETFYTIEQTADSIFYTLVDENVNAEQVYQYTITPVTRFGGGGKVISDTVSATLINKDLLLPLQFTATADSVTDQINLNWKFMRPELISVVNVFRSAEYEDGYENIGSSSSGFFVDRRSVTGRKYYYYLVINDKLGQHSLRSAKIYSLLHTAKRPSAPIYVEVQKTNSGNVISWQDFEQSTRGWYVYKTNQLEGKLVLSSEFIFKEEKKKDYSFTDTTKNGGITGYAVVSESLSNVRSDFLPIVYIKQKVGIIPVAAPTIVDAAKEGNKYHIFWRDDAATADLITGYNVYRKIDDKGFVKINKVALENAKSSHTDSVESKGFKIIYKIAALDQLGKESTSEEYVAAYESQVYPPVSLKAFLSGDKKLIRINWQPSQSRVSKYEVYRFTRGKEPVKIAENSGENVSFNDTTFERDATNYYYVIAKGLNGSLSVKSNQAFAGVVN</sequence>
<evidence type="ECO:0000256" key="1">
    <source>
        <dbReference type="SAM" id="SignalP"/>
    </source>
</evidence>
<comment type="caution">
    <text evidence="2">The sequence shown here is derived from an EMBL/GenBank/DDBJ whole genome shotgun (WGS) entry which is preliminary data.</text>
</comment>
<accession>A0A4V5NY98</accession>
<feature type="chain" id="PRO_5020432795" description="Fibronectin type III domain-containing protein" evidence="1">
    <location>
        <begin position="20"/>
        <end position="665"/>
    </location>
</feature>
<dbReference type="OrthoDB" id="689754at2"/>
<dbReference type="Proteomes" id="UP000307244">
    <property type="component" value="Unassembled WGS sequence"/>
</dbReference>
<evidence type="ECO:0008006" key="4">
    <source>
        <dbReference type="Google" id="ProtNLM"/>
    </source>
</evidence>
<keyword evidence="1" id="KW-0732">Signal</keyword>
<evidence type="ECO:0000313" key="2">
    <source>
        <dbReference type="EMBL" id="TKC02844.1"/>
    </source>
</evidence>
<dbReference type="AlphaFoldDB" id="A0A4V5NY98"/>
<reference evidence="2 3" key="1">
    <citation type="submission" date="2019-04" db="EMBL/GenBank/DDBJ databases">
        <title>Pedobacter sp. RP-3-15 sp. nov., isolated from Arctic soil.</title>
        <authorList>
            <person name="Dahal R.H."/>
            <person name="Kim D.-U."/>
        </authorList>
    </citation>
    <scope>NUCLEOTIDE SEQUENCE [LARGE SCALE GENOMIC DNA]</scope>
    <source>
        <strain evidence="2 3">RP-3-15</strain>
    </source>
</reference>
<evidence type="ECO:0000313" key="3">
    <source>
        <dbReference type="Proteomes" id="UP000307244"/>
    </source>
</evidence>